<dbReference type="InterPro" id="IPR009057">
    <property type="entry name" value="Homeodomain-like_sf"/>
</dbReference>
<comment type="caution">
    <text evidence="5">The sequence shown here is derived from an EMBL/GenBank/DDBJ whole genome shotgun (WGS) entry which is preliminary data.</text>
</comment>
<proteinExistence type="predicted"/>
<dbReference type="GO" id="GO:0003700">
    <property type="term" value="F:DNA-binding transcription factor activity"/>
    <property type="evidence" value="ECO:0007669"/>
    <property type="project" value="InterPro"/>
</dbReference>
<reference evidence="5" key="1">
    <citation type="submission" date="2021-02" db="EMBL/GenBank/DDBJ databases">
        <title>PHA producing bacteria isolated from coastal sediment in Guangdong, Shenzhen.</title>
        <authorList>
            <person name="Zheng W."/>
            <person name="Yu S."/>
            <person name="Huang Y."/>
        </authorList>
    </citation>
    <scope>NUCLEOTIDE SEQUENCE</scope>
    <source>
        <strain evidence="5">TN14-10</strain>
    </source>
</reference>
<dbReference type="SMART" id="SM00342">
    <property type="entry name" value="HTH_ARAC"/>
    <property type="match status" value="1"/>
</dbReference>
<dbReference type="InterPro" id="IPR018060">
    <property type="entry name" value="HTH_AraC"/>
</dbReference>
<organism evidence="5 6">
    <name type="scientific">Parahaliea mediterranea</name>
    <dbReference type="NCBI Taxonomy" id="651086"/>
    <lineage>
        <taxon>Bacteria</taxon>
        <taxon>Pseudomonadati</taxon>
        <taxon>Pseudomonadota</taxon>
        <taxon>Gammaproteobacteria</taxon>
        <taxon>Cellvibrionales</taxon>
        <taxon>Halieaceae</taxon>
        <taxon>Parahaliea</taxon>
    </lineage>
</organism>
<dbReference type="Proteomes" id="UP000664303">
    <property type="component" value="Unassembled WGS sequence"/>
</dbReference>
<dbReference type="GO" id="GO:0000976">
    <property type="term" value="F:transcription cis-regulatory region binding"/>
    <property type="evidence" value="ECO:0007669"/>
    <property type="project" value="TreeGrafter"/>
</dbReference>
<keyword evidence="1" id="KW-0805">Transcription regulation</keyword>
<keyword evidence="6" id="KW-1185">Reference proteome</keyword>
<feature type="domain" description="HTH araC/xylS-type" evidence="4">
    <location>
        <begin position="235"/>
        <end position="333"/>
    </location>
</feature>
<dbReference type="PROSITE" id="PS00041">
    <property type="entry name" value="HTH_ARAC_FAMILY_1"/>
    <property type="match status" value="1"/>
</dbReference>
<evidence type="ECO:0000256" key="1">
    <source>
        <dbReference type="ARBA" id="ARBA00023015"/>
    </source>
</evidence>
<dbReference type="InterPro" id="IPR018062">
    <property type="entry name" value="HTH_AraC-typ_CS"/>
</dbReference>
<keyword evidence="3" id="KW-0804">Transcription</keyword>
<sequence length="341" mass="37646">MQSNNSPLIRSTMLTGLEAAARELDMDLLPALRASGLAPTLLEAQEHFVSRQAFSQCLELLAEQYNCPHLGLVVARHSRAVGSGALAQLAKASPTLGAALANAYPRLRLYTDARWHIKRDGSHVELTCTVPHSRNSQRPQIQSLSIAQHAKAIRELLGDHWAPTSVSFAFPAPEKRQHYKRYFAAPVYFDQEYDGLRFPAQDLDIPITSHDPELLAILEHYLASPALEIAPDLAGRVSTIICQQLGNGRCGMQDVANILDWHPKALQRALRAEGSTFKDLLLSARLDLAEQHLSRSRIGLAALADMLGYSCPSALSRAFKQRHGMSPRAWRQRMAADRPSA</sequence>
<evidence type="ECO:0000313" key="6">
    <source>
        <dbReference type="Proteomes" id="UP000664303"/>
    </source>
</evidence>
<dbReference type="Pfam" id="PF12625">
    <property type="entry name" value="Arabinose_bd"/>
    <property type="match status" value="1"/>
</dbReference>
<dbReference type="PANTHER" id="PTHR47894:SF4">
    <property type="entry name" value="HTH-TYPE TRANSCRIPTIONAL REGULATOR GADX"/>
    <property type="match status" value="1"/>
</dbReference>
<gene>
    <name evidence="5" type="ORF">JYP50_02950</name>
</gene>
<dbReference type="Gene3D" id="1.10.10.60">
    <property type="entry name" value="Homeodomain-like"/>
    <property type="match status" value="1"/>
</dbReference>
<dbReference type="PANTHER" id="PTHR47894">
    <property type="entry name" value="HTH-TYPE TRANSCRIPTIONAL REGULATOR GADX"/>
    <property type="match status" value="1"/>
</dbReference>
<evidence type="ECO:0000259" key="4">
    <source>
        <dbReference type="PROSITE" id="PS01124"/>
    </source>
</evidence>
<dbReference type="PROSITE" id="PS01124">
    <property type="entry name" value="HTH_ARAC_FAMILY_2"/>
    <property type="match status" value="1"/>
</dbReference>
<evidence type="ECO:0000256" key="2">
    <source>
        <dbReference type="ARBA" id="ARBA00023125"/>
    </source>
</evidence>
<dbReference type="AlphaFoldDB" id="A0A939DDE9"/>
<accession>A0A939DDE9</accession>
<dbReference type="EMBL" id="JAFKCZ010000002">
    <property type="protein sequence ID" value="MBN7795532.1"/>
    <property type="molecule type" value="Genomic_DNA"/>
</dbReference>
<evidence type="ECO:0000313" key="5">
    <source>
        <dbReference type="EMBL" id="MBN7795532.1"/>
    </source>
</evidence>
<dbReference type="InterPro" id="IPR032687">
    <property type="entry name" value="AraC-type_N"/>
</dbReference>
<evidence type="ECO:0000256" key="3">
    <source>
        <dbReference type="ARBA" id="ARBA00023163"/>
    </source>
</evidence>
<protein>
    <submittedName>
        <fullName evidence="5">AraC family transcriptional regulator</fullName>
    </submittedName>
</protein>
<keyword evidence="2" id="KW-0238">DNA-binding</keyword>
<dbReference type="RefSeq" id="WP_206558981.1">
    <property type="nucleotide sequence ID" value="NZ_JAFKCZ010000002.1"/>
</dbReference>
<dbReference type="GO" id="GO:0005829">
    <property type="term" value="C:cytosol"/>
    <property type="evidence" value="ECO:0007669"/>
    <property type="project" value="TreeGrafter"/>
</dbReference>
<dbReference type="SUPFAM" id="SSF46689">
    <property type="entry name" value="Homeodomain-like"/>
    <property type="match status" value="1"/>
</dbReference>
<dbReference type="Pfam" id="PF12833">
    <property type="entry name" value="HTH_18"/>
    <property type="match status" value="1"/>
</dbReference>
<name>A0A939DDE9_9GAMM</name>